<feature type="region of interest" description="Disordered" evidence="1">
    <location>
        <begin position="682"/>
        <end position="713"/>
    </location>
</feature>
<dbReference type="PANTHER" id="PTHR35450">
    <property type="entry name" value="REVERSE TRANSCRIPTASE DOMAIN-CONTAINING PROTEIN"/>
    <property type="match status" value="1"/>
</dbReference>
<dbReference type="EMBL" id="PITK01000253">
    <property type="protein sequence ID" value="TBU18113.1"/>
    <property type="molecule type" value="Genomic_DNA"/>
</dbReference>
<feature type="compositionally biased region" description="Basic and acidic residues" evidence="1">
    <location>
        <begin position="1002"/>
        <end position="1013"/>
    </location>
</feature>
<name>A0A4Q9LZ60_9MICR</name>
<evidence type="ECO:0000256" key="1">
    <source>
        <dbReference type="SAM" id="MobiDB-lite"/>
    </source>
</evidence>
<gene>
    <name evidence="2" type="ORF">CWI38_0253p0020</name>
</gene>
<comment type="caution">
    <text evidence="2">The sequence shown here is derived from an EMBL/GenBank/DDBJ whole genome shotgun (WGS) entry which is preliminary data.</text>
</comment>
<evidence type="ECO:0000313" key="2">
    <source>
        <dbReference type="EMBL" id="TBU18113.1"/>
    </source>
</evidence>
<protein>
    <submittedName>
        <fullName evidence="2">DUF5091 domain-containing protein</fullName>
    </submittedName>
</protein>
<keyword evidence="3" id="KW-1185">Reference proteome</keyword>
<sequence length="1013" mass="117241">MHLSVIISFCICSANIKTDKKSEKFNLTLVEKQYLDEKENNLDFMIEDPKLLCPRNTSTPKISPATSECSRESSYLDSINRPVKSPKKNIKNIERRRSLRSIPKTNIEPTLISSNDEKSDYDARHPTRNIRKRRFLSIRTPEKFNNRTTRLKENATYNLMDSILRRKEKKTKKAKCLGINFEPMTHGLENKNAMRNATEIPVPITENEIKLLKKNKFASHMFELTHSTPSDTTYYSCKEEDKTTSSEIPKSKTLCYFNESDVLKNKIKEFLYEFMNTLISYYKETNLNNLVVVALQSMRNSDLFSEAECNIYEIELKAKVITNQCENNESNYDFSENSLDYLKNLDELEEINEHGILKTLPQNSSSILNHSTAYNNNSSYNSTKNCQKSASKITRREDFKQTFKMKIKKIFHNSKIIIATIILSVILVSVSDFSRWLKRGNIRPRNEAVFCYIQDRNVFWGADGVCQHYHLATRCEKMLGHDYTRRHNEVVRCLHLLLLNRYKFKSSKRIRSHSVQEILDNEYAEIRVDTGIKTDVKIRNNRPDIFILNKKKNKNTLIELGITSQDSLQIVETKKLRKHDLLANELGLIYKCSVEIIPYVMTWDGIVTKYHKSHIKRLEIPMNVEAYIQSIVLKKTVETISFDRRRGLESGLNAEESWERASMGVIMRSEMHEEPIPPLKEAKKEKDGAKNFKPKNKAPLISQGGTTLEEPTNNINEESDLEEETIVVKETTPLNIMMPPPPPVNEELMRKFQFILDNPSPQTIKSSFLMNSYIRMNMIYMSPISLGRFKYRMESLGLQSIQVNLHGLNFIFNGFNVFFRGSLKIMGSVLGNEKMQGNEKIIENGKILENNKMLGNSKIFCVELDFEPHVTNREGHKILVEIEKYLKGCDTIFFMTYFSDIDSEILHNPLSSGTVETISFDRRRGLESGLNAEESWERASMGVIMRSEVHEEPTPPLKEEKREEDGEKNFNPKNKAPFILQGGTTLEEPTNNINEESDLEEETKVVKEVEENM</sequence>
<dbReference type="PANTHER" id="PTHR35450:SF2">
    <property type="entry name" value="REVERSE TRANSCRIPTASE DOMAIN-CONTAINING PROTEIN"/>
    <property type="match status" value="1"/>
</dbReference>
<feature type="region of interest" description="Disordered" evidence="1">
    <location>
        <begin position="948"/>
        <end position="1013"/>
    </location>
</feature>
<dbReference type="VEuPathDB" id="MicrosporidiaDB:CWI38_0253p0020"/>
<reference evidence="2 3" key="1">
    <citation type="submission" date="2017-12" db="EMBL/GenBank/DDBJ databases">
        <authorList>
            <person name="Pombert J.-F."/>
            <person name="Haag K.L."/>
            <person name="Ebert D."/>
        </authorList>
    </citation>
    <scope>NUCLEOTIDE SEQUENCE [LARGE SCALE GENOMIC DNA]</scope>
    <source>
        <strain evidence="2">IL-G-3</strain>
    </source>
</reference>
<feature type="compositionally biased region" description="Basic and acidic residues" evidence="1">
    <location>
        <begin position="948"/>
        <end position="970"/>
    </location>
</feature>
<dbReference type="AlphaFoldDB" id="A0A4Q9LZ60"/>
<feature type="compositionally biased region" description="Polar residues" evidence="1">
    <location>
        <begin position="982"/>
        <end position="994"/>
    </location>
</feature>
<dbReference type="Pfam" id="PF17012">
    <property type="entry name" value="DUF5091"/>
    <property type="match status" value="1"/>
</dbReference>
<evidence type="ECO:0000313" key="3">
    <source>
        <dbReference type="Proteomes" id="UP000292282"/>
    </source>
</evidence>
<dbReference type="OrthoDB" id="2193909at2759"/>
<organism evidence="2 3">
    <name type="scientific">Hamiltosporidium tvaerminnensis</name>
    <dbReference type="NCBI Taxonomy" id="1176355"/>
    <lineage>
        <taxon>Eukaryota</taxon>
        <taxon>Fungi</taxon>
        <taxon>Fungi incertae sedis</taxon>
        <taxon>Microsporidia</taxon>
        <taxon>Dubosqiidae</taxon>
        <taxon>Hamiltosporidium</taxon>
    </lineage>
</organism>
<feature type="compositionally biased region" description="Polar residues" evidence="1">
    <location>
        <begin position="703"/>
        <end position="713"/>
    </location>
</feature>
<dbReference type="InterPro" id="IPR031527">
    <property type="entry name" value="DUF5091"/>
</dbReference>
<accession>A0A4Q9LZ60</accession>
<proteinExistence type="predicted"/>
<dbReference type="Proteomes" id="UP000292282">
    <property type="component" value="Unassembled WGS sequence"/>
</dbReference>